<dbReference type="Pfam" id="PF13304">
    <property type="entry name" value="AAA_21"/>
    <property type="match status" value="1"/>
</dbReference>
<dbReference type="STRING" id="500635.MITSMUL_05122"/>
<dbReference type="InterPro" id="IPR051396">
    <property type="entry name" value="Bact_Antivir_Def_Nuclease"/>
</dbReference>
<dbReference type="Proteomes" id="UP000003671">
    <property type="component" value="Unassembled WGS sequence"/>
</dbReference>
<keyword evidence="4" id="KW-1185">Reference proteome</keyword>
<dbReference type="RefSeq" id="WP_005842199.1">
    <property type="nucleotide sequence ID" value="NZ_GG697142.2"/>
</dbReference>
<dbReference type="InterPro" id="IPR038729">
    <property type="entry name" value="Rad50/SbcC_AAA"/>
</dbReference>
<dbReference type="AlphaFoldDB" id="C9KPG5"/>
<proteinExistence type="predicted"/>
<dbReference type="PANTHER" id="PTHR43581:SF2">
    <property type="entry name" value="EXCINUCLEASE ATPASE SUBUNIT"/>
    <property type="match status" value="1"/>
</dbReference>
<accession>C9KPG5</accession>
<dbReference type="Pfam" id="PF13476">
    <property type="entry name" value="AAA_23"/>
    <property type="match status" value="1"/>
</dbReference>
<reference evidence="3" key="1">
    <citation type="submission" date="2009-09" db="EMBL/GenBank/DDBJ databases">
        <authorList>
            <person name="Weinstock G."/>
            <person name="Sodergren E."/>
            <person name="Clifton S."/>
            <person name="Fulton L."/>
            <person name="Fulton B."/>
            <person name="Courtney L."/>
            <person name="Fronick C."/>
            <person name="Harrison M."/>
            <person name="Strong C."/>
            <person name="Farmer C."/>
            <person name="Delahaunty K."/>
            <person name="Markovic C."/>
            <person name="Hall O."/>
            <person name="Minx P."/>
            <person name="Tomlinson C."/>
            <person name="Mitreva M."/>
            <person name="Nelson J."/>
            <person name="Hou S."/>
            <person name="Wollam A."/>
            <person name="Pepin K.H."/>
            <person name="Johnson M."/>
            <person name="Bhonagiri V."/>
            <person name="Nash W.E."/>
            <person name="Warren W."/>
            <person name="Chinwalla A."/>
            <person name="Mardis E.R."/>
            <person name="Wilson R.K."/>
        </authorList>
    </citation>
    <scope>NUCLEOTIDE SEQUENCE [LARGE SCALE GENOMIC DNA]</scope>
    <source>
        <strain evidence="3">DSM 20544</strain>
    </source>
</reference>
<dbReference type="HOGENOM" id="CLU_033429_1_2_9"/>
<dbReference type="InterPro" id="IPR003959">
    <property type="entry name" value="ATPase_AAA_core"/>
</dbReference>
<organism evidence="3 4">
    <name type="scientific">Mitsuokella multacida DSM 20544</name>
    <dbReference type="NCBI Taxonomy" id="500635"/>
    <lineage>
        <taxon>Bacteria</taxon>
        <taxon>Bacillati</taxon>
        <taxon>Bacillota</taxon>
        <taxon>Negativicutes</taxon>
        <taxon>Selenomonadales</taxon>
        <taxon>Selenomonadaceae</taxon>
        <taxon>Mitsuokella</taxon>
    </lineage>
</organism>
<gene>
    <name evidence="3" type="ORF">MITSMUL_05122</name>
</gene>
<comment type="caution">
    <text evidence="3">The sequence shown here is derived from an EMBL/GenBank/DDBJ whole genome shotgun (WGS) entry which is preliminary data.</text>
</comment>
<evidence type="ECO:0008006" key="5">
    <source>
        <dbReference type="Google" id="ProtNLM"/>
    </source>
</evidence>
<sequence length="422" mass="47064">MHVKTIAIHDFKGIEHCQLTFKPGFNLIIGENGKGKTSLLEALAIGISGFLSGVHGGGIHPRNIQSEEARTSYVLQGDGAYEPQYSWPHIDMNAEVAGSPYEWERAKDSYGAQTKTMPRDICHLAEQMVADTSAVLPVICYQSAGRVWSQKRKKQTSTFARKKSSRIAGYIDCVTDESSMKLMLEWCSRMEQIAWQTDKPVREYEAVKQAVATAMTKLEGASVAIFYDKRSEELLYQKGSAVMPISALSAGYQSLIWMVFDIAYRMAVLNPFLTERITETPGLILIDELDVHLHPRWQWHVIDVLRHVFPNVQFIATTHSPIIIASAKDVWCIDIENLASPKAAMSGYGLEVDYILRRIQNSADLPASVAAQLEAFYGAIDREDFTTAKEALTKLEHDIGPDSPLAVKARERLELELALSEG</sequence>
<evidence type="ECO:0000259" key="1">
    <source>
        <dbReference type="Pfam" id="PF13304"/>
    </source>
</evidence>
<feature type="domain" description="Rad50/SbcC-type AAA" evidence="2">
    <location>
        <begin position="6"/>
        <end position="215"/>
    </location>
</feature>
<dbReference type="SUPFAM" id="SSF52540">
    <property type="entry name" value="P-loop containing nucleoside triphosphate hydrolases"/>
    <property type="match status" value="1"/>
</dbReference>
<dbReference type="GO" id="GO:0016887">
    <property type="term" value="F:ATP hydrolysis activity"/>
    <property type="evidence" value="ECO:0007669"/>
    <property type="project" value="InterPro"/>
</dbReference>
<evidence type="ECO:0000259" key="2">
    <source>
        <dbReference type="Pfam" id="PF13476"/>
    </source>
</evidence>
<evidence type="ECO:0000313" key="3">
    <source>
        <dbReference type="EMBL" id="EEX68120.1"/>
    </source>
</evidence>
<dbReference type="eggNOG" id="COG3950">
    <property type="taxonomic scope" value="Bacteria"/>
</dbReference>
<feature type="domain" description="ATPase AAA-type core" evidence="1">
    <location>
        <begin position="279"/>
        <end position="324"/>
    </location>
</feature>
<dbReference type="Gene3D" id="3.40.50.300">
    <property type="entry name" value="P-loop containing nucleotide triphosphate hydrolases"/>
    <property type="match status" value="1"/>
</dbReference>
<dbReference type="GeneID" id="93482074"/>
<dbReference type="PATRIC" id="fig|500635.8.peg.1783"/>
<dbReference type="PANTHER" id="PTHR43581">
    <property type="entry name" value="ATP/GTP PHOSPHATASE"/>
    <property type="match status" value="1"/>
</dbReference>
<evidence type="ECO:0000313" key="4">
    <source>
        <dbReference type="Proteomes" id="UP000003671"/>
    </source>
</evidence>
<dbReference type="InterPro" id="IPR027417">
    <property type="entry name" value="P-loop_NTPase"/>
</dbReference>
<protein>
    <recommendedName>
        <fullName evidence="5">RecF/RecN/SMC N-terminal domain protein</fullName>
    </recommendedName>
</protein>
<name>C9KPG5_9FIRM</name>
<dbReference type="GO" id="GO:0006302">
    <property type="term" value="P:double-strand break repair"/>
    <property type="evidence" value="ECO:0007669"/>
    <property type="project" value="InterPro"/>
</dbReference>
<dbReference type="EMBL" id="ABWK02000020">
    <property type="protein sequence ID" value="EEX68120.1"/>
    <property type="molecule type" value="Genomic_DNA"/>
</dbReference>